<sequence>MTAIGAQELGCSHDCAWPGCPGEARVRGGYCDRGHTGTPPVLEPAPGELAHLLDGDDPGRAQARTCRAAGCESPRLPAAGGKYAGLCAHHTEIAREANRRRGRWEP</sequence>
<name>A0A7M2YSZ0_9ACTN</name>
<dbReference type="Proteomes" id="UP000254134">
    <property type="component" value="Unassembled WGS sequence"/>
</dbReference>
<keyword evidence="2" id="KW-1185">Reference proteome</keyword>
<dbReference type="RefSeq" id="WP_114797278.1">
    <property type="nucleotide sequence ID" value="NZ_QQZY01000010.1"/>
</dbReference>
<evidence type="ECO:0000313" key="1">
    <source>
        <dbReference type="EMBL" id="RDI73281.1"/>
    </source>
</evidence>
<dbReference type="EMBL" id="QQZY01000010">
    <property type="protein sequence ID" value="RDI73281.1"/>
    <property type="molecule type" value="Genomic_DNA"/>
</dbReference>
<gene>
    <name evidence="1" type="ORF">Gocc_2881</name>
</gene>
<comment type="caution">
    <text evidence="1">The sequence shown here is derived from an EMBL/GenBank/DDBJ whole genome shotgun (WGS) entry which is preliminary data.</text>
</comment>
<proteinExistence type="predicted"/>
<accession>A0A7M2YSZ0</accession>
<organism evidence="1 2">
    <name type="scientific">Gaiella occulta</name>
    <dbReference type="NCBI Taxonomy" id="1002870"/>
    <lineage>
        <taxon>Bacteria</taxon>
        <taxon>Bacillati</taxon>
        <taxon>Actinomycetota</taxon>
        <taxon>Thermoleophilia</taxon>
        <taxon>Gaiellales</taxon>
        <taxon>Gaiellaceae</taxon>
        <taxon>Gaiella</taxon>
    </lineage>
</organism>
<evidence type="ECO:0000313" key="2">
    <source>
        <dbReference type="Proteomes" id="UP000254134"/>
    </source>
</evidence>
<dbReference type="AlphaFoldDB" id="A0A7M2YSZ0"/>
<protein>
    <submittedName>
        <fullName evidence="1">Uncharacterized protein</fullName>
    </submittedName>
</protein>
<reference evidence="2" key="2">
    <citation type="journal article" date="2019" name="MicrobiologyOpen">
        <title>High-quality draft genome sequence of Gaiella occulta isolated from a 150 meter deep mineral water borehole and comparison with the genome sequences of other deep-branching lineages of the phylum Actinobacteria.</title>
        <authorList>
            <person name="Severino R."/>
            <person name="Froufe H.J.C."/>
            <person name="Barroso C."/>
            <person name="Albuquerque L."/>
            <person name="Lobo-da-Cunha A."/>
            <person name="da Costa M.S."/>
            <person name="Egas C."/>
        </authorList>
    </citation>
    <scope>NUCLEOTIDE SEQUENCE [LARGE SCALE GENOMIC DNA]</scope>
    <source>
        <strain evidence="2">F2-233</strain>
    </source>
</reference>
<reference evidence="1 2" key="1">
    <citation type="submission" date="2018-07" db="EMBL/GenBank/DDBJ databases">
        <title>High-quality-draft genome sequence of Gaiella occulta.</title>
        <authorList>
            <person name="Severino R."/>
            <person name="Froufe H.J.C."/>
            <person name="Rainey F.A."/>
            <person name="Barroso C."/>
            <person name="Albuquerque L."/>
            <person name="Lobo-Da-Cunha A."/>
            <person name="Da Costa M.S."/>
            <person name="Egas C."/>
        </authorList>
    </citation>
    <scope>NUCLEOTIDE SEQUENCE [LARGE SCALE GENOMIC DNA]</scope>
    <source>
        <strain evidence="1 2">F2-233</strain>
    </source>
</reference>